<keyword evidence="4" id="KW-1185">Reference proteome</keyword>
<feature type="compositionally biased region" description="Basic and acidic residues" evidence="1">
    <location>
        <begin position="13"/>
        <end position="43"/>
    </location>
</feature>
<keyword evidence="2" id="KW-0472">Membrane</keyword>
<dbReference type="EMBL" id="UYRR01016349">
    <property type="protein sequence ID" value="VDK28392.1"/>
    <property type="molecule type" value="Genomic_DNA"/>
</dbReference>
<gene>
    <name evidence="3" type="ORF">ASIM_LOCUS7041</name>
</gene>
<dbReference type="AlphaFoldDB" id="A0A0M3JI11"/>
<dbReference type="WBParaSite" id="ASIM_0000727601-mRNA-1">
    <property type="protein sequence ID" value="ASIM_0000727601-mRNA-1"/>
    <property type="gene ID" value="ASIM_0000727601"/>
</dbReference>
<evidence type="ECO:0000313" key="4">
    <source>
        <dbReference type="Proteomes" id="UP000267096"/>
    </source>
</evidence>
<dbReference type="Proteomes" id="UP000267096">
    <property type="component" value="Unassembled WGS sequence"/>
</dbReference>
<protein>
    <submittedName>
        <fullName evidence="5">Ovule protein</fullName>
    </submittedName>
</protein>
<reference evidence="5" key="1">
    <citation type="submission" date="2017-02" db="UniProtKB">
        <authorList>
            <consortium name="WormBaseParasite"/>
        </authorList>
    </citation>
    <scope>IDENTIFICATION</scope>
</reference>
<evidence type="ECO:0000256" key="1">
    <source>
        <dbReference type="SAM" id="MobiDB-lite"/>
    </source>
</evidence>
<accession>A0A0M3JI11</accession>
<sequence>MSDSVEVGTVKTHSTEKESSQLSEKTKATVVSDTKKTSKEDDLKKMPKPKVCFVMIGSVIRVYVCVCALMLLNDQKRKLFRANIVITYRLLCIHRN</sequence>
<keyword evidence="2" id="KW-0812">Transmembrane</keyword>
<evidence type="ECO:0000256" key="2">
    <source>
        <dbReference type="SAM" id="Phobius"/>
    </source>
</evidence>
<organism evidence="5">
    <name type="scientific">Anisakis simplex</name>
    <name type="common">Herring worm</name>
    <dbReference type="NCBI Taxonomy" id="6269"/>
    <lineage>
        <taxon>Eukaryota</taxon>
        <taxon>Metazoa</taxon>
        <taxon>Ecdysozoa</taxon>
        <taxon>Nematoda</taxon>
        <taxon>Chromadorea</taxon>
        <taxon>Rhabditida</taxon>
        <taxon>Spirurina</taxon>
        <taxon>Ascaridomorpha</taxon>
        <taxon>Ascaridoidea</taxon>
        <taxon>Anisakidae</taxon>
        <taxon>Anisakis</taxon>
        <taxon>Anisakis simplex complex</taxon>
    </lineage>
</organism>
<evidence type="ECO:0000313" key="3">
    <source>
        <dbReference type="EMBL" id="VDK28392.1"/>
    </source>
</evidence>
<feature type="region of interest" description="Disordered" evidence="1">
    <location>
        <begin position="1"/>
        <end position="43"/>
    </location>
</feature>
<feature type="transmembrane region" description="Helical" evidence="2">
    <location>
        <begin position="53"/>
        <end position="72"/>
    </location>
</feature>
<proteinExistence type="predicted"/>
<keyword evidence="2" id="KW-1133">Transmembrane helix</keyword>
<evidence type="ECO:0000313" key="5">
    <source>
        <dbReference type="WBParaSite" id="ASIM_0000727601-mRNA-1"/>
    </source>
</evidence>
<name>A0A0M3JI11_ANISI</name>
<reference evidence="3 4" key="2">
    <citation type="submission" date="2018-11" db="EMBL/GenBank/DDBJ databases">
        <authorList>
            <consortium name="Pathogen Informatics"/>
        </authorList>
    </citation>
    <scope>NUCLEOTIDE SEQUENCE [LARGE SCALE GENOMIC DNA]</scope>
</reference>